<dbReference type="Pfam" id="PF10963">
    <property type="entry name" value="Phage_TAC_10"/>
    <property type="match status" value="1"/>
</dbReference>
<dbReference type="InterPro" id="IPR024406">
    <property type="entry name" value="TAC-10"/>
</dbReference>
<proteinExistence type="predicted"/>
<dbReference type="AlphaFoldDB" id="A0A515D097"/>
<reference evidence="1 2" key="1">
    <citation type="submission" date="2018-11" db="EMBL/GenBank/DDBJ databases">
        <title>The first complete genome of Serratia liquefaciens isolated from metalophyte plant revel distinctness adaptive mechanisms in an extreme habitat.</title>
        <authorList>
            <person name="Caneschi W.L."/>
            <person name="Sanchez A.B."/>
            <person name="Felestrino E.B."/>
            <person name="Assis R.A.B."/>
            <person name="Lemes C.G.C."/>
            <person name="Cordeiro I.F."/>
            <person name="Fonseca N.P."/>
            <person name="Villa M."/>
            <person name="Vieira I.T."/>
            <person name="Moraes L.A."/>
            <person name="Kamino L.H.Y."/>
            <person name="do Carmo F."/>
            <person name="Garcia C.M."/>
            <person name="Almeida N.F."/>
            <person name="Silva R.S."/>
            <person name="Ferro J.A."/>
            <person name="Ferro M.I.T."/>
            <person name="Varani A.M."/>
            <person name="Ferreira R.M."/>
            <person name="dos Santos V.L."/>
            <person name="Silva U.C."/>
            <person name="Setubal J.C."/>
            <person name="Moreira L.M."/>
        </authorList>
    </citation>
    <scope>NUCLEOTIDE SEQUENCE [LARGE SCALE GENOMIC DNA]</scope>
    <source>
        <strain evidence="1 2">FG3</strain>
    </source>
</reference>
<protein>
    <submittedName>
        <fullName evidence="1">Uncharacterized protein</fullName>
    </submittedName>
</protein>
<gene>
    <name evidence="1" type="ORF">EGO53_19440</name>
</gene>
<organism evidence="1 2">
    <name type="scientific">Serratia liquefaciens</name>
    <dbReference type="NCBI Taxonomy" id="614"/>
    <lineage>
        <taxon>Bacteria</taxon>
        <taxon>Pseudomonadati</taxon>
        <taxon>Pseudomonadota</taxon>
        <taxon>Gammaproteobacteria</taxon>
        <taxon>Enterobacterales</taxon>
        <taxon>Yersiniaceae</taxon>
        <taxon>Serratia</taxon>
    </lineage>
</organism>
<sequence length="91" mass="9730">MSKENSGIITLGIGGTDVKFAPTLQAYNKCLNESARAEDVVGAVATYLKRIVVPESREVLATLLLTPGLGAQIAEKINKVYAPTIEIEVKE</sequence>
<dbReference type="Proteomes" id="UP000317572">
    <property type="component" value="Chromosome"/>
</dbReference>
<evidence type="ECO:0000313" key="2">
    <source>
        <dbReference type="Proteomes" id="UP000317572"/>
    </source>
</evidence>
<evidence type="ECO:0000313" key="1">
    <source>
        <dbReference type="EMBL" id="QDL33834.1"/>
    </source>
</evidence>
<dbReference type="EMBL" id="CP033893">
    <property type="protein sequence ID" value="QDL33834.1"/>
    <property type="molecule type" value="Genomic_DNA"/>
</dbReference>
<dbReference type="RefSeq" id="WP_142815901.1">
    <property type="nucleotide sequence ID" value="NZ_CP033893.1"/>
</dbReference>
<accession>A0A515D097</accession>
<name>A0A515D097_SERLI</name>